<evidence type="ECO:0000313" key="2">
    <source>
        <dbReference type="Proteomes" id="UP000199228"/>
    </source>
</evidence>
<dbReference type="Proteomes" id="UP000199228">
    <property type="component" value="Unassembled WGS sequence"/>
</dbReference>
<protein>
    <submittedName>
        <fullName evidence="1">Uncharacterized protein</fullName>
    </submittedName>
</protein>
<sequence>MEKTKLRGIMLEHSDGDFEYYCPKLTKEDEDALFKILGKYGDNNPSTRGDIPKYCHEIVSVLAED</sequence>
<gene>
    <name evidence="1" type="ORF">SAMN02910417_01094</name>
</gene>
<evidence type="ECO:0000313" key="1">
    <source>
        <dbReference type="EMBL" id="SDB14940.1"/>
    </source>
</evidence>
<proteinExistence type="predicted"/>
<keyword evidence="2" id="KW-1185">Reference proteome</keyword>
<dbReference type="RefSeq" id="WP_090173055.1">
    <property type="nucleotide sequence ID" value="NZ_FMXR01000008.1"/>
</dbReference>
<name>A0A1G6B2N7_EUBOX</name>
<accession>A0A1G6B2N7</accession>
<dbReference type="OrthoDB" id="9797352at2"/>
<reference evidence="1 2" key="1">
    <citation type="submission" date="2016-10" db="EMBL/GenBank/DDBJ databases">
        <authorList>
            <person name="de Groot N.N."/>
        </authorList>
    </citation>
    <scope>NUCLEOTIDE SEQUENCE [LARGE SCALE GENOMIC DNA]</scope>
    <source>
        <strain evidence="1 2">DSM 3217</strain>
    </source>
</reference>
<organism evidence="1 2">
    <name type="scientific">Eubacterium oxidoreducens</name>
    <dbReference type="NCBI Taxonomy" id="1732"/>
    <lineage>
        <taxon>Bacteria</taxon>
        <taxon>Bacillati</taxon>
        <taxon>Bacillota</taxon>
        <taxon>Clostridia</taxon>
        <taxon>Eubacteriales</taxon>
        <taxon>Eubacteriaceae</taxon>
        <taxon>Eubacterium</taxon>
    </lineage>
</organism>
<dbReference type="AlphaFoldDB" id="A0A1G6B2N7"/>
<dbReference type="STRING" id="1732.SAMN02910417_01094"/>
<dbReference type="EMBL" id="FMXR01000008">
    <property type="protein sequence ID" value="SDB14940.1"/>
    <property type="molecule type" value="Genomic_DNA"/>
</dbReference>